<protein>
    <submittedName>
        <fullName evidence="2">Uncharacterized protein</fullName>
    </submittedName>
</protein>
<name>S0F7E4_9BACT</name>
<evidence type="ECO:0000313" key="3">
    <source>
        <dbReference type="Proteomes" id="UP000014073"/>
    </source>
</evidence>
<organism evidence="2 3">
    <name type="scientific">Phocaeicola coprophilus DSM 18228 = JCM 13818</name>
    <dbReference type="NCBI Taxonomy" id="547042"/>
    <lineage>
        <taxon>Bacteria</taxon>
        <taxon>Pseudomonadati</taxon>
        <taxon>Bacteroidota</taxon>
        <taxon>Bacteroidia</taxon>
        <taxon>Bacteroidales</taxon>
        <taxon>Bacteroidaceae</taxon>
        <taxon>Phocaeicola</taxon>
    </lineage>
</organism>
<proteinExistence type="predicted"/>
<sequence>MSTAALGCCKHYGPELWLMTESCTCRVLLSAAPETFIILQLYAVRHITPPPPLSIYIFPFYTEALAVMFFLSPFLLSPHRFYQVQIKSAAPDPHVLG</sequence>
<feature type="transmembrane region" description="Helical" evidence="1">
    <location>
        <begin position="55"/>
        <end position="76"/>
    </location>
</feature>
<keyword evidence="1" id="KW-1133">Transmembrane helix</keyword>
<reference evidence="2 3" key="1">
    <citation type="submission" date="2008-12" db="EMBL/GenBank/DDBJ databases">
        <authorList>
            <person name="Fulton L."/>
            <person name="Clifton S."/>
            <person name="Fulton B."/>
            <person name="Xu J."/>
            <person name="Minx P."/>
            <person name="Pepin K.H."/>
            <person name="Johnson M."/>
            <person name="Bhonagiri V."/>
            <person name="Nash W.E."/>
            <person name="Mardis E.R."/>
            <person name="Wilson R.K."/>
        </authorList>
    </citation>
    <scope>NUCLEOTIDE SEQUENCE [LARGE SCALE GENOMIC DNA]</scope>
    <source>
        <strain evidence="2 3">DSM 18228</strain>
    </source>
</reference>
<dbReference type="EMBL" id="ACBW01000110">
    <property type="protein sequence ID" value="EEF76010.1"/>
    <property type="molecule type" value="Genomic_DNA"/>
</dbReference>
<comment type="caution">
    <text evidence="2">The sequence shown here is derived from an EMBL/GenBank/DDBJ whole genome shotgun (WGS) entry which is preliminary data.</text>
</comment>
<evidence type="ECO:0000313" key="2">
    <source>
        <dbReference type="EMBL" id="EEF76010.1"/>
    </source>
</evidence>
<accession>S0F7E4</accession>
<keyword evidence="1" id="KW-0472">Membrane</keyword>
<dbReference type="AlphaFoldDB" id="S0F7E4"/>
<gene>
    <name evidence="2" type="ORF">BACCOPRO_01504</name>
</gene>
<keyword evidence="3" id="KW-1185">Reference proteome</keyword>
<evidence type="ECO:0000256" key="1">
    <source>
        <dbReference type="SAM" id="Phobius"/>
    </source>
</evidence>
<dbReference type="STRING" id="547042.BACCOPRO_01504"/>
<dbReference type="HOGENOM" id="CLU_2340891_0_0_10"/>
<keyword evidence="1" id="KW-0812">Transmembrane</keyword>
<dbReference type="Proteomes" id="UP000014073">
    <property type="component" value="Unassembled WGS sequence"/>
</dbReference>